<organism evidence="3 4">
    <name type="scientific">Lacibacter sediminis</name>
    <dbReference type="NCBI Taxonomy" id="2760713"/>
    <lineage>
        <taxon>Bacteria</taxon>
        <taxon>Pseudomonadati</taxon>
        <taxon>Bacteroidota</taxon>
        <taxon>Chitinophagia</taxon>
        <taxon>Chitinophagales</taxon>
        <taxon>Chitinophagaceae</taxon>
        <taxon>Lacibacter</taxon>
    </lineage>
</organism>
<dbReference type="RefSeq" id="WP_182803676.1">
    <property type="nucleotide sequence ID" value="NZ_CP060007.1"/>
</dbReference>
<gene>
    <name evidence="3" type="ORF">H4075_02055</name>
</gene>
<dbReference type="Proteomes" id="UP000515344">
    <property type="component" value="Chromosome"/>
</dbReference>
<dbReference type="PANTHER" id="PTHR43000">
    <property type="entry name" value="DTDP-D-GLUCOSE 4,6-DEHYDRATASE-RELATED"/>
    <property type="match status" value="1"/>
</dbReference>
<feature type="domain" description="NAD-dependent epimerase/dehydratase" evidence="2">
    <location>
        <begin position="4"/>
        <end position="272"/>
    </location>
</feature>
<evidence type="ECO:0000313" key="3">
    <source>
        <dbReference type="EMBL" id="QNA45000.1"/>
    </source>
</evidence>
<dbReference type="InterPro" id="IPR001509">
    <property type="entry name" value="Epimerase_deHydtase"/>
</dbReference>
<dbReference type="AlphaFoldDB" id="A0A7G5XHP7"/>
<dbReference type="Pfam" id="PF01370">
    <property type="entry name" value="Epimerase"/>
    <property type="match status" value="1"/>
</dbReference>
<evidence type="ECO:0000259" key="2">
    <source>
        <dbReference type="Pfam" id="PF01370"/>
    </source>
</evidence>
<sequence length="354" mass="39462">MHCILITGGCGFAGSNLALYFKAAYPEARIIAFDNLKRRGSELSLARLKAAGIEFIHGDIRNKEDFEEVGKVNFIIEAAAEPSVLAGIDGTPDYVVNTNLLGTINCLNYAVKQKAGIIFLSTSRVYPFGLLDEAAYTESDTRFHFSDQQTIKGVSSKGITTEFPLHGARSLYGATKLASELLITEYVEFLGLNAVINRCGVLTGPWQMGKVDQGVIVLWMARHFWKRNLTYNGYGGMGKQVRDMLHIHDLFRLIDWQMQHIDAVNGQINNVGGGIDCSVSLKELTAICEDLTGNSITITPVPENRKADVRLYVTDNTGIMDSTSWQPLYTPEKIMQEIYVWIRDHEEQLKPILY</sequence>
<proteinExistence type="inferred from homology"/>
<dbReference type="Gene3D" id="3.40.50.720">
    <property type="entry name" value="NAD(P)-binding Rossmann-like Domain"/>
    <property type="match status" value="1"/>
</dbReference>
<protein>
    <submittedName>
        <fullName evidence="3">NAD-dependent epimerase/dehydratase family protein</fullName>
    </submittedName>
</protein>
<dbReference type="EMBL" id="CP060007">
    <property type="protein sequence ID" value="QNA45000.1"/>
    <property type="molecule type" value="Genomic_DNA"/>
</dbReference>
<evidence type="ECO:0000256" key="1">
    <source>
        <dbReference type="ARBA" id="ARBA00007637"/>
    </source>
</evidence>
<accession>A0A7G5XHP7</accession>
<comment type="similarity">
    <text evidence="1">Belongs to the NAD(P)-dependent epimerase/dehydratase family.</text>
</comment>
<dbReference type="SUPFAM" id="SSF51735">
    <property type="entry name" value="NAD(P)-binding Rossmann-fold domains"/>
    <property type="match status" value="1"/>
</dbReference>
<keyword evidence="4" id="KW-1185">Reference proteome</keyword>
<evidence type="ECO:0000313" key="4">
    <source>
        <dbReference type="Proteomes" id="UP000515344"/>
    </source>
</evidence>
<dbReference type="KEGG" id="lacs:H4075_02055"/>
<name>A0A7G5XHP7_9BACT</name>
<reference evidence="4" key="1">
    <citation type="submission" date="2020-08" db="EMBL/GenBank/DDBJ databases">
        <title>Lacibacter sp. S13-6-6 genome sequencing.</title>
        <authorList>
            <person name="Jin L."/>
        </authorList>
    </citation>
    <scope>NUCLEOTIDE SEQUENCE [LARGE SCALE GENOMIC DNA]</scope>
    <source>
        <strain evidence="4">S13-6-6</strain>
    </source>
</reference>
<dbReference type="InterPro" id="IPR036291">
    <property type="entry name" value="NAD(P)-bd_dom_sf"/>
</dbReference>